<name>A0A4Y9M3N3_9BRAD</name>
<gene>
    <name evidence="1" type="ORF">E4K65_05380</name>
</gene>
<evidence type="ECO:0000313" key="1">
    <source>
        <dbReference type="EMBL" id="TFV49633.1"/>
    </source>
</evidence>
<protein>
    <submittedName>
        <fullName evidence="1">Uncharacterized protein</fullName>
    </submittedName>
</protein>
<accession>A0A4Y9M3N3</accession>
<organism evidence="1 2">
    <name type="scientific">Bradyrhizobium niftali</name>
    <dbReference type="NCBI Taxonomy" id="2560055"/>
    <lineage>
        <taxon>Bacteria</taxon>
        <taxon>Pseudomonadati</taxon>
        <taxon>Pseudomonadota</taxon>
        <taxon>Alphaproteobacteria</taxon>
        <taxon>Hyphomicrobiales</taxon>
        <taxon>Nitrobacteraceae</taxon>
        <taxon>Bradyrhizobium</taxon>
    </lineage>
</organism>
<dbReference type="Proteomes" id="UP000297966">
    <property type="component" value="Unassembled WGS sequence"/>
</dbReference>
<proteinExistence type="predicted"/>
<dbReference type="RefSeq" id="WP_135173280.1">
    <property type="nucleotide sequence ID" value="NZ_SPQT01000002.1"/>
</dbReference>
<dbReference type="EMBL" id="SPQT01000002">
    <property type="protein sequence ID" value="TFV49633.1"/>
    <property type="molecule type" value="Genomic_DNA"/>
</dbReference>
<keyword evidence="2" id="KW-1185">Reference proteome</keyword>
<comment type="caution">
    <text evidence="1">The sequence shown here is derived from an EMBL/GenBank/DDBJ whole genome shotgun (WGS) entry which is preliminary data.</text>
</comment>
<reference evidence="1 2" key="1">
    <citation type="submission" date="2019-03" db="EMBL/GenBank/DDBJ databases">
        <title>Bradyrhizobium diversity isolated from nodules of Chamaecrista fasciculata.</title>
        <authorList>
            <person name="Klepa M.S."/>
            <person name="Urquiaga M.O."/>
            <person name="Hungria M."/>
            <person name="Delamuta J.R."/>
        </authorList>
    </citation>
    <scope>NUCLEOTIDE SEQUENCE [LARGE SCALE GENOMIC DNA]</scope>
    <source>
        <strain evidence="1 2">CNPSo 3448</strain>
    </source>
</reference>
<evidence type="ECO:0000313" key="2">
    <source>
        <dbReference type="Proteomes" id="UP000297966"/>
    </source>
</evidence>
<dbReference type="AlphaFoldDB" id="A0A4Y9M3N3"/>
<sequence>MVQEVIIQDVTAQVRVLDAEGLLNPRTMSAIVKAVLQAAEDEQRLALRRQTDTQTSASNRGEKP</sequence>